<evidence type="ECO:0000259" key="4">
    <source>
        <dbReference type="Pfam" id="PF20434"/>
    </source>
</evidence>
<dbReference type="GO" id="GO:0106435">
    <property type="term" value="F:carboxylesterase activity"/>
    <property type="evidence" value="ECO:0007669"/>
    <property type="project" value="UniProtKB-EC"/>
</dbReference>
<keyword evidence="6" id="KW-1185">Reference proteome</keyword>
<dbReference type="OrthoDB" id="265201at2"/>
<dbReference type="InterPro" id="IPR029058">
    <property type="entry name" value="AB_hydrolase_fold"/>
</dbReference>
<evidence type="ECO:0000313" key="5">
    <source>
        <dbReference type="EMBL" id="QDV37071.1"/>
    </source>
</evidence>
<dbReference type="SUPFAM" id="SSF53474">
    <property type="entry name" value="alpha/beta-Hydrolases"/>
    <property type="match status" value="1"/>
</dbReference>
<organism evidence="5 6">
    <name type="scientific">Tautonia plasticadhaerens</name>
    <dbReference type="NCBI Taxonomy" id="2527974"/>
    <lineage>
        <taxon>Bacteria</taxon>
        <taxon>Pseudomonadati</taxon>
        <taxon>Planctomycetota</taxon>
        <taxon>Planctomycetia</taxon>
        <taxon>Isosphaerales</taxon>
        <taxon>Isosphaeraceae</taxon>
        <taxon>Tautonia</taxon>
    </lineage>
</organism>
<dbReference type="PANTHER" id="PTHR48081">
    <property type="entry name" value="AB HYDROLASE SUPERFAMILY PROTEIN C4A8.06C"/>
    <property type="match status" value="1"/>
</dbReference>
<evidence type="ECO:0000256" key="1">
    <source>
        <dbReference type="ARBA" id="ARBA00010515"/>
    </source>
</evidence>
<dbReference type="KEGG" id="tpla:ElP_50040"/>
<dbReference type="EC" id="3.1.1.1" evidence="5"/>
<comment type="similarity">
    <text evidence="1">Belongs to the 'GDXG' lipolytic enzyme family.</text>
</comment>
<feature type="domain" description="BD-FAE-like" evidence="4">
    <location>
        <begin position="54"/>
        <end position="243"/>
    </location>
</feature>
<keyword evidence="2 5" id="KW-0378">Hydrolase</keyword>
<feature type="chain" id="PRO_5021833059" evidence="3">
    <location>
        <begin position="25"/>
        <end position="314"/>
    </location>
</feature>
<dbReference type="EMBL" id="CP036426">
    <property type="protein sequence ID" value="QDV37071.1"/>
    <property type="molecule type" value="Genomic_DNA"/>
</dbReference>
<dbReference type="GO" id="GO:0004806">
    <property type="term" value="F:triacylglycerol lipase activity"/>
    <property type="evidence" value="ECO:0007669"/>
    <property type="project" value="TreeGrafter"/>
</dbReference>
<sequence precursor="true">MRRRRNLGWGVIALAAMSVSLAAAQQLPKERPDPDRSDVRYGPHGRNVLDFWSAESGTPAPLLVYIHGGGFRGGDKKGIPPGLLRGCLESGISVASINYRLSHQAPFPAPMLDGARAIQFLRSKAEELEIDLDRIAASGGSAGAGISLWVGFHDDLAEPESDDPVARQSSRLACMAVVGAQTTYDPRVIATIIGGRAHQHPALPPFFGLPEDMLDSDEAYELFERASPDSYLSADDPPAYLFYTEPRGPLPPDAPPGLGIHHPNFGEYLGVKMDGLGIECVTRHRDEFPEGSDDEDADLIGFLLRQFGMDEPGR</sequence>
<accession>A0A518H8D1</accession>
<evidence type="ECO:0000256" key="2">
    <source>
        <dbReference type="ARBA" id="ARBA00022801"/>
    </source>
</evidence>
<evidence type="ECO:0000313" key="6">
    <source>
        <dbReference type="Proteomes" id="UP000317835"/>
    </source>
</evidence>
<keyword evidence="3" id="KW-0732">Signal</keyword>
<dbReference type="Pfam" id="PF20434">
    <property type="entry name" value="BD-FAE"/>
    <property type="match status" value="1"/>
</dbReference>
<dbReference type="InterPro" id="IPR050300">
    <property type="entry name" value="GDXG_lipolytic_enzyme"/>
</dbReference>
<protein>
    <submittedName>
        <fullName evidence="5">Carboxylesterase NlhH</fullName>
        <ecNumber evidence="5">3.1.1.1</ecNumber>
    </submittedName>
</protein>
<evidence type="ECO:0000256" key="3">
    <source>
        <dbReference type="SAM" id="SignalP"/>
    </source>
</evidence>
<dbReference type="Proteomes" id="UP000317835">
    <property type="component" value="Chromosome"/>
</dbReference>
<reference evidence="5 6" key="1">
    <citation type="submission" date="2019-02" db="EMBL/GenBank/DDBJ databases">
        <title>Deep-cultivation of Planctomycetes and their phenomic and genomic characterization uncovers novel biology.</title>
        <authorList>
            <person name="Wiegand S."/>
            <person name="Jogler M."/>
            <person name="Boedeker C."/>
            <person name="Pinto D."/>
            <person name="Vollmers J."/>
            <person name="Rivas-Marin E."/>
            <person name="Kohn T."/>
            <person name="Peeters S.H."/>
            <person name="Heuer A."/>
            <person name="Rast P."/>
            <person name="Oberbeckmann S."/>
            <person name="Bunk B."/>
            <person name="Jeske O."/>
            <person name="Meyerdierks A."/>
            <person name="Storesund J.E."/>
            <person name="Kallscheuer N."/>
            <person name="Luecker S."/>
            <person name="Lage O.M."/>
            <person name="Pohl T."/>
            <person name="Merkel B.J."/>
            <person name="Hornburger P."/>
            <person name="Mueller R.-W."/>
            <person name="Bruemmer F."/>
            <person name="Labrenz M."/>
            <person name="Spormann A.M."/>
            <person name="Op den Camp H."/>
            <person name="Overmann J."/>
            <person name="Amann R."/>
            <person name="Jetten M.S.M."/>
            <person name="Mascher T."/>
            <person name="Medema M.H."/>
            <person name="Devos D.P."/>
            <person name="Kaster A.-K."/>
            <person name="Ovreas L."/>
            <person name="Rohde M."/>
            <person name="Galperin M.Y."/>
            <person name="Jogler C."/>
        </authorList>
    </citation>
    <scope>NUCLEOTIDE SEQUENCE [LARGE SCALE GENOMIC DNA]</scope>
    <source>
        <strain evidence="5 6">ElP</strain>
    </source>
</reference>
<dbReference type="AlphaFoldDB" id="A0A518H8D1"/>
<feature type="signal peptide" evidence="3">
    <location>
        <begin position="1"/>
        <end position="24"/>
    </location>
</feature>
<dbReference type="InterPro" id="IPR049492">
    <property type="entry name" value="BD-FAE-like_dom"/>
</dbReference>
<gene>
    <name evidence="5" type="primary">nlhH_6</name>
    <name evidence="5" type="ORF">ElP_50040</name>
</gene>
<dbReference type="PANTHER" id="PTHR48081:SF30">
    <property type="entry name" value="ACETYL-HYDROLASE LIPR-RELATED"/>
    <property type="match status" value="1"/>
</dbReference>
<dbReference type="RefSeq" id="WP_145274338.1">
    <property type="nucleotide sequence ID" value="NZ_CP036426.1"/>
</dbReference>
<proteinExistence type="inferred from homology"/>
<dbReference type="Gene3D" id="3.40.50.1820">
    <property type="entry name" value="alpha/beta hydrolase"/>
    <property type="match status" value="1"/>
</dbReference>
<name>A0A518H8D1_9BACT</name>